<comment type="caution">
    <text evidence="1">The sequence shown here is derived from an EMBL/GenBank/DDBJ whole genome shotgun (WGS) entry which is preliminary data.</text>
</comment>
<evidence type="ECO:0000313" key="1">
    <source>
        <dbReference type="EMBL" id="MCP2332348.1"/>
    </source>
</evidence>
<reference evidence="1 2" key="1">
    <citation type="submission" date="2022-06" db="EMBL/GenBank/DDBJ databases">
        <title>Genomic Encyclopedia of Type Strains, Phase I: the one thousand microbial genomes (KMG-I) project.</title>
        <authorList>
            <person name="Kyrpides N."/>
        </authorList>
    </citation>
    <scope>NUCLEOTIDE SEQUENCE [LARGE SCALE GENOMIC DNA]</scope>
    <source>
        <strain evidence="1 2">DSM 43889</strain>
    </source>
</reference>
<accession>A0ABT1JIK1</accession>
<evidence type="ECO:0000313" key="2">
    <source>
        <dbReference type="Proteomes" id="UP000791080"/>
    </source>
</evidence>
<keyword evidence="2" id="KW-1185">Reference proteome</keyword>
<name>A0ABT1JIK1_ACTCY</name>
<sequence length="89" mass="9596">MRRSIARCSPTQARARAFSLGKLAILELNVGDASQGLIHGERALSAEAPLKSRRAKDDLAEIRRALGRRADVTGAAESRSRLTQVLKSA</sequence>
<organism evidence="1 2">
    <name type="scientific">Actinoalloteichus caeruleus DSM 43889</name>
    <dbReference type="NCBI Taxonomy" id="1120930"/>
    <lineage>
        <taxon>Bacteria</taxon>
        <taxon>Bacillati</taxon>
        <taxon>Actinomycetota</taxon>
        <taxon>Actinomycetes</taxon>
        <taxon>Pseudonocardiales</taxon>
        <taxon>Pseudonocardiaceae</taxon>
        <taxon>Actinoalloteichus</taxon>
        <taxon>Actinoalloteichus cyanogriseus</taxon>
    </lineage>
</organism>
<proteinExistence type="predicted"/>
<gene>
    <name evidence="1" type="ORF">G443_002618</name>
</gene>
<protein>
    <submittedName>
        <fullName evidence="1">Uncharacterized protein</fullName>
    </submittedName>
</protein>
<dbReference type="Proteomes" id="UP000791080">
    <property type="component" value="Unassembled WGS sequence"/>
</dbReference>
<dbReference type="EMBL" id="AUBJ02000001">
    <property type="protein sequence ID" value="MCP2332348.1"/>
    <property type="molecule type" value="Genomic_DNA"/>
</dbReference>